<evidence type="ECO:0000256" key="8">
    <source>
        <dbReference type="ARBA" id="ARBA00022692"/>
    </source>
</evidence>
<dbReference type="Pfam" id="PF00072">
    <property type="entry name" value="Response_reg"/>
    <property type="match status" value="1"/>
</dbReference>
<evidence type="ECO:0000259" key="20">
    <source>
        <dbReference type="PROSITE" id="PS50894"/>
    </source>
</evidence>
<dbReference type="InterPro" id="IPR035965">
    <property type="entry name" value="PAS-like_dom_sf"/>
</dbReference>
<dbReference type="PANTHER" id="PTHR43047">
    <property type="entry name" value="TWO-COMPONENT HISTIDINE PROTEIN KINASE"/>
    <property type="match status" value="1"/>
</dbReference>
<evidence type="ECO:0000256" key="9">
    <source>
        <dbReference type="ARBA" id="ARBA00022777"/>
    </source>
</evidence>
<dbReference type="NCBIfam" id="TIGR00229">
    <property type="entry name" value="sensory_box"/>
    <property type="match status" value="4"/>
</dbReference>
<dbReference type="InterPro" id="IPR005467">
    <property type="entry name" value="His_kinase_dom"/>
</dbReference>
<dbReference type="RefSeq" id="WP_147012643.1">
    <property type="nucleotide sequence ID" value="NZ_VORB01000001.1"/>
</dbReference>
<keyword evidence="10" id="KW-0547">Nucleotide-binding</keyword>
<keyword evidence="6 14" id="KW-0597">Phosphoprotein</keyword>
<feature type="domain" description="Response regulatory" evidence="17">
    <location>
        <begin position="1074"/>
        <end position="1191"/>
    </location>
</feature>
<keyword evidence="9" id="KW-0418">Kinase</keyword>
<dbReference type="SMART" id="SM00448">
    <property type="entry name" value="REC"/>
    <property type="match status" value="1"/>
</dbReference>
<evidence type="ECO:0000256" key="10">
    <source>
        <dbReference type="ARBA" id="ARBA00022840"/>
    </source>
</evidence>
<evidence type="ECO:0000256" key="6">
    <source>
        <dbReference type="ARBA" id="ARBA00022553"/>
    </source>
</evidence>
<dbReference type="PRINTS" id="PR00344">
    <property type="entry name" value="BCTRLSENSOR"/>
</dbReference>
<dbReference type="Pfam" id="PF08447">
    <property type="entry name" value="PAS_3"/>
    <property type="match status" value="2"/>
</dbReference>
<dbReference type="InterPro" id="IPR036641">
    <property type="entry name" value="HPT_dom_sf"/>
</dbReference>
<dbReference type="Pfam" id="PF00989">
    <property type="entry name" value="PAS"/>
    <property type="match status" value="1"/>
</dbReference>
<evidence type="ECO:0000256" key="4">
    <source>
        <dbReference type="ARBA" id="ARBA00022475"/>
    </source>
</evidence>
<dbReference type="SUPFAM" id="SSF52172">
    <property type="entry name" value="CheY-like"/>
    <property type="match status" value="1"/>
</dbReference>
<evidence type="ECO:0000259" key="16">
    <source>
        <dbReference type="PROSITE" id="PS50109"/>
    </source>
</evidence>
<dbReference type="SMART" id="SM00387">
    <property type="entry name" value="HATPase_c"/>
    <property type="match status" value="1"/>
</dbReference>
<feature type="modified residue" description="Phosphohistidine" evidence="13">
    <location>
        <position position="1278"/>
    </location>
</feature>
<dbReference type="InterPro" id="IPR013655">
    <property type="entry name" value="PAS_fold_3"/>
</dbReference>
<comment type="catalytic activity">
    <reaction evidence="1">
        <text>ATP + protein L-histidine = ADP + protein N-phospho-L-histidine.</text>
        <dbReference type="EC" id="2.7.13.3"/>
    </reaction>
</comment>
<dbReference type="Gene3D" id="1.10.287.130">
    <property type="match status" value="1"/>
</dbReference>
<evidence type="ECO:0000259" key="19">
    <source>
        <dbReference type="PROSITE" id="PS50113"/>
    </source>
</evidence>
<keyword evidence="11" id="KW-1133">Transmembrane helix</keyword>
<dbReference type="CDD" id="cd16922">
    <property type="entry name" value="HATPase_EvgS-ArcB-TorS-like"/>
    <property type="match status" value="1"/>
</dbReference>
<dbReference type="SMART" id="SM00091">
    <property type="entry name" value="PAS"/>
    <property type="match status" value="6"/>
</dbReference>
<dbReference type="PROSITE" id="PS50110">
    <property type="entry name" value="RESPONSE_REGULATORY"/>
    <property type="match status" value="1"/>
</dbReference>
<evidence type="ECO:0000256" key="3">
    <source>
        <dbReference type="ARBA" id="ARBA00012438"/>
    </source>
</evidence>
<dbReference type="InterPro" id="IPR001789">
    <property type="entry name" value="Sig_transdc_resp-reg_receiver"/>
</dbReference>
<dbReference type="EMBL" id="VORB01000001">
    <property type="protein sequence ID" value="TXC85321.1"/>
    <property type="molecule type" value="Genomic_DNA"/>
</dbReference>
<evidence type="ECO:0000313" key="21">
    <source>
        <dbReference type="EMBL" id="TXC85321.1"/>
    </source>
</evidence>
<dbReference type="SUPFAM" id="SSF55785">
    <property type="entry name" value="PYP-like sensor domain (PAS domain)"/>
    <property type="match status" value="6"/>
</dbReference>
<dbReference type="Gene3D" id="3.30.565.10">
    <property type="entry name" value="Histidine kinase-like ATPase, C-terminal domain"/>
    <property type="match status" value="1"/>
</dbReference>
<keyword evidence="4" id="KW-1003">Cell membrane</keyword>
<accession>A0A5C6VKQ0</accession>
<dbReference type="InterPro" id="IPR001610">
    <property type="entry name" value="PAC"/>
</dbReference>
<dbReference type="GO" id="GO:0005886">
    <property type="term" value="C:plasma membrane"/>
    <property type="evidence" value="ECO:0007669"/>
    <property type="project" value="UniProtKB-SubCell"/>
</dbReference>
<dbReference type="EC" id="2.7.13.3" evidence="3"/>
<dbReference type="InterPro" id="IPR008207">
    <property type="entry name" value="Sig_transdc_His_kin_Hpt_dom"/>
</dbReference>
<gene>
    <name evidence="21" type="ORF">FRX97_01465</name>
</gene>
<keyword evidence="10" id="KW-0067">ATP-binding</keyword>
<evidence type="ECO:0000256" key="5">
    <source>
        <dbReference type="ARBA" id="ARBA00022519"/>
    </source>
</evidence>
<evidence type="ECO:0000256" key="11">
    <source>
        <dbReference type="ARBA" id="ARBA00022989"/>
    </source>
</evidence>
<dbReference type="InterPro" id="IPR036890">
    <property type="entry name" value="HATPase_C_sf"/>
</dbReference>
<organism evidence="21 22">
    <name type="scientific">Luteibaculum oceani</name>
    <dbReference type="NCBI Taxonomy" id="1294296"/>
    <lineage>
        <taxon>Bacteria</taxon>
        <taxon>Pseudomonadati</taxon>
        <taxon>Bacteroidota</taxon>
        <taxon>Flavobacteriia</taxon>
        <taxon>Flavobacteriales</taxon>
        <taxon>Luteibaculaceae</taxon>
        <taxon>Luteibaculum</taxon>
    </lineage>
</organism>
<feature type="domain" description="PAS" evidence="18">
    <location>
        <begin position="299"/>
        <end position="372"/>
    </location>
</feature>
<keyword evidence="5" id="KW-0997">Cell inner membrane</keyword>
<dbReference type="FunFam" id="3.30.565.10:FF:000010">
    <property type="entry name" value="Sensor histidine kinase RcsC"/>
    <property type="match status" value="1"/>
</dbReference>
<dbReference type="InterPro" id="IPR000014">
    <property type="entry name" value="PAS"/>
</dbReference>
<feature type="region of interest" description="Disordered" evidence="15">
    <location>
        <begin position="1195"/>
        <end position="1223"/>
    </location>
</feature>
<dbReference type="SUPFAM" id="SSF47384">
    <property type="entry name" value="Homodimeric domain of signal transducing histidine kinase"/>
    <property type="match status" value="1"/>
</dbReference>
<dbReference type="InterPro" id="IPR003661">
    <property type="entry name" value="HisK_dim/P_dom"/>
</dbReference>
<dbReference type="InterPro" id="IPR000700">
    <property type="entry name" value="PAS-assoc_C"/>
</dbReference>
<feature type="domain" description="HPt" evidence="20">
    <location>
        <begin position="1239"/>
        <end position="1333"/>
    </location>
</feature>
<dbReference type="SUPFAM" id="SSF47226">
    <property type="entry name" value="Histidine-containing phosphotransfer domain, HPT domain"/>
    <property type="match status" value="1"/>
</dbReference>
<dbReference type="CDD" id="cd17546">
    <property type="entry name" value="REC_hyHK_CKI1_RcsC-like"/>
    <property type="match status" value="1"/>
</dbReference>
<dbReference type="InterPro" id="IPR011006">
    <property type="entry name" value="CheY-like_superfamily"/>
</dbReference>
<dbReference type="InterPro" id="IPR003594">
    <property type="entry name" value="HATPase_dom"/>
</dbReference>
<evidence type="ECO:0000256" key="7">
    <source>
        <dbReference type="ARBA" id="ARBA00022679"/>
    </source>
</evidence>
<keyword evidence="22" id="KW-1185">Reference proteome</keyword>
<dbReference type="Gene3D" id="1.20.120.160">
    <property type="entry name" value="HPT domain"/>
    <property type="match status" value="1"/>
</dbReference>
<dbReference type="GO" id="GO:0006355">
    <property type="term" value="P:regulation of DNA-templated transcription"/>
    <property type="evidence" value="ECO:0007669"/>
    <property type="project" value="InterPro"/>
</dbReference>
<feature type="domain" description="PAS" evidence="18">
    <location>
        <begin position="77"/>
        <end position="121"/>
    </location>
</feature>
<dbReference type="PROSITE" id="PS50112">
    <property type="entry name" value="PAS"/>
    <property type="match status" value="4"/>
</dbReference>
<keyword evidence="12" id="KW-0472">Membrane</keyword>
<dbReference type="Gene3D" id="3.40.50.2300">
    <property type="match status" value="1"/>
</dbReference>
<dbReference type="Pfam" id="PF01627">
    <property type="entry name" value="Hpt"/>
    <property type="match status" value="1"/>
</dbReference>
<evidence type="ECO:0000256" key="15">
    <source>
        <dbReference type="SAM" id="MobiDB-lite"/>
    </source>
</evidence>
<dbReference type="PANTHER" id="PTHR43047:SF64">
    <property type="entry name" value="HISTIDINE KINASE CONTAINING CHEY-HOMOLOGOUS RECEIVER DOMAIN AND PAS DOMAIN-RELATED"/>
    <property type="match status" value="1"/>
</dbReference>
<dbReference type="Gene3D" id="3.30.450.20">
    <property type="entry name" value="PAS domain"/>
    <property type="match status" value="6"/>
</dbReference>
<feature type="modified residue" description="4-aspartylphosphate" evidence="14">
    <location>
        <position position="1123"/>
    </location>
</feature>
<dbReference type="InterPro" id="IPR036097">
    <property type="entry name" value="HisK_dim/P_sf"/>
</dbReference>
<evidence type="ECO:0000259" key="17">
    <source>
        <dbReference type="PROSITE" id="PS50110"/>
    </source>
</evidence>
<dbReference type="PROSITE" id="PS50113">
    <property type="entry name" value="PAC"/>
    <property type="match status" value="1"/>
</dbReference>
<name>A0A5C6VKQ0_9FLAO</name>
<evidence type="ECO:0000256" key="14">
    <source>
        <dbReference type="PROSITE-ProRule" id="PRU00169"/>
    </source>
</evidence>
<dbReference type="Pfam" id="PF02518">
    <property type="entry name" value="HATPase_c"/>
    <property type="match status" value="1"/>
</dbReference>
<dbReference type="InterPro" id="IPR013656">
    <property type="entry name" value="PAS_4"/>
</dbReference>
<evidence type="ECO:0000256" key="2">
    <source>
        <dbReference type="ARBA" id="ARBA00004429"/>
    </source>
</evidence>
<keyword evidence="8" id="KW-0812">Transmembrane</keyword>
<dbReference type="CDD" id="cd00130">
    <property type="entry name" value="PAS"/>
    <property type="match status" value="5"/>
</dbReference>
<comment type="caution">
    <text evidence="21">The sequence shown here is derived from an EMBL/GenBank/DDBJ whole genome shotgun (WGS) entry which is preliminary data.</text>
</comment>
<feature type="domain" description="PAS" evidence="18">
    <location>
        <begin position="422"/>
        <end position="476"/>
    </location>
</feature>
<feature type="domain" description="PAC" evidence="19">
    <location>
        <begin position="499"/>
        <end position="549"/>
    </location>
</feature>
<dbReference type="OrthoDB" id="9811889at2"/>
<evidence type="ECO:0000313" key="22">
    <source>
        <dbReference type="Proteomes" id="UP000321168"/>
    </source>
</evidence>
<protein>
    <recommendedName>
        <fullName evidence="3">histidine kinase</fullName>
        <ecNumber evidence="3">2.7.13.3</ecNumber>
    </recommendedName>
</protein>
<dbReference type="GO" id="GO:0000155">
    <property type="term" value="F:phosphorelay sensor kinase activity"/>
    <property type="evidence" value="ECO:0007669"/>
    <property type="project" value="InterPro"/>
</dbReference>
<evidence type="ECO:0000256" key="13">
    <source>
        <dbReference type="PROSITE-ProRule" id="PRU00110"/>
    </source>
</evidence>
<proteinExistence type="predicted"/>
<dbReference type="InterPro" id="IPR013767">
    <property type="entry name" value="PAS_fold"/>
</dbReference>
<evidence type="ECO:0000259" key="18">
    <source>
        <dbReference type="PROSITE" id="PS50112"/>
    </source>
</evidence>
<keyword evidence="7" id="KW-0808">Transferase</keyword>
<dbReference type="SMART" id="SM00086">
    <property type="entry name" value="PAC"/>
    <property type="match status" value="4"/>
</dbReference>
<comment type="subcellular location">
    <subcellularLocation>
        <location evidence="2">Cell inner membrane</location>
        <topology evidence="2">Multi-pass membrane protein</topology>
    </subcellularLocation>
</comment>
<dbReference type="CDD" id="cd00082">
    <property type="entry name" value="HisKA"/>
    <property type="match status" value="1"/>
</dbReference>
<dbReference type="SMART" id="SM00388">
    <property type="entry name" value="HisKA"/>
    <property type="match status" value="1"/>
</dbReference>
<sequence>MATKKESKLDNNFSDLESVASLIDDIVKRGKINTADKEKLAAAAQYLKEKDGKSSNSDAGSSIGMFSWWVGTEKVDWNEALFNIFGLPKNEKITPQKYFEFVHPDDVETMNKVVNKAVQEKGSYRIRHRIVKGDGSIGWLDYQGKITLDAKNNEVLHGIVRESDTTITRKLDSGKVYQILSNHSSEIIAFTDLEGKIEDVNVAVFEQLGWFPTDLKGKSIWTFVHTDQYQNLLSLWEEAVEKPKYEWLGNVRLKGKSGVYTWFSVKALPIANEKGELDSMLLVAENAEKKTGFVPGYEMESRFSGISEEISEFAIIGLDANNRIRLWNKGAERIYNFKIEEVSGQDFLRFLKPSGIEKTSPEEIFENAFQSKKKKEWFGWMKVKDGQDFWGHVIINPQLTPDKDDILGFTLLVRNLSERKFSDARFQSFLEMGSDSTIIMDEKGKIFLVNRKTEETFGYPREELLGKSIDILVPDSYKDAHKHHRKEYFKDPQARPMGQGSELYAKRKNGEIFPVEISLSPVQTEKGLLVLSSVRDVSQRLENERKLRNAARELNLSYQRLQGIIDSSQDLIAAVDINYNFIAFNRAFKAYFDKEHDTNIQAGDNIKTIFSEAKPDKRVLEPYWEKALKGQEFSFELKVNIDGTREGYQNVTFNSIRDQNKRLLGAAHVIRDITEEFRQKEILKRSEDMLNDAQAFAQIGSFEYDIKLDEIYCSDAVFELLGIPKQKIKVDADLLRLVSVNDRKELTQAFITLIEEGKPFHKLLHVNRIDDGREIVISCSARSRITANANPGIIGVIQDETLDYKIQEELKQAKEKAEETAKLKQNFVANVSHEIRTPMNAILGFSRFLMEANVDNELKDYATNIYSSAENLLVLIDDILDFSKLEAGKVKVENTDFDLKSTIQQVYKLFKLKASQKNIGLEVDWDDKVYAAYKGDPYRINQMLINLVGNAIKFTEKGKITISVSVARETKTKQDIEIAVRDTGIGIPKEKLNSIFQSFSQAEGDTTRKYGGSGLGLSIVKNLLNILKGEISVDSEVGKGSEFTLKFPIKKGNPKNLSLSEKVDVEHKTGQGYSVLIAEDNLNNQIITAKLLRDVGFDVKVASNGSEAVDLYDEYTFDLILMDIQMPIMDGLEAMKQIKLKEKNKKSTPIIALTAHALVEEKERYLKAGMNDYVSKPFKPDELYQVVFKQLGNELPRKKGDKSPPVYEDNGASPAKNAENMKPDKPVDLAYLREMVGNDQDVVDEMIDIFKEDTPGYLKAIYENLNTETWEPIAKACHTLKSSIGFVGRSDLVELAKGLQLQKEKPADNAPIRDTLNYFTEEIEKVLEYLNANPEITKVPESDV</sequence>
<feature type="domain" description="Histidine kinase" evidence="16">
    <location>
        <begin position="830"/>
        <end position="1051"/>
    </location>
</feature>
<dbReference type="PROSITE" id="PS50109">
    <property type="entry name" value="HIS_KIN"/>
    <property type="match status" value="1"/>
</dbReference>
<dbReference type="Pfam" id="PF13426">
    <property type="entry name" value="PAS_9"/>
    <property type="match status" value="1"/>
</dbReference>
<dbReference type="InterPro" id="IPR004358">
    <property type="entry name" value="Sig_transdc_His_kin-like_C"/>
</dbReference>
<reference evidence="21 22" key="1">
    <citation type="submission" date="2019-08" db="EMBL/GenBank/DDBJ databases">
        <title>Genome of Luteibaculum oceani JCM 18817.</title>
        <authorList>
            <person name="Bowman J.P."/>
        </authorList>
    </citation>
    <scope>NUCLEOTIDE SEQUENCE [LARGE SCALE GENOMIC DNA]</scope>
    <source>
        <strain evidence="21 22">JCM 18817</strain>
    </source>
</reference>
<dbReference type="Pfam" id="PF08448">
    <property type="entry name" value="PAS_4"/>
    <property type="match status" value="1"/>
</dbReference>
<evidence type="ECO:0000256" key="12">
    <source>
        <dbReference type="ARBA" id="ARBA00023136"/>
    </source>
</evidence>
<dbReference type="Proteomes" id="UP000321168">
    <property type="component" value="Unassembled WGS sequence"/>
</dbReference>
<dbReference type="PROSITE" id="PS50894">
    <property type="entry name" value="HPT"/>
    <property type="match status" value="1"/>
</dbReference>
<dbReference type="Pfam" id="PF00512">
    <property type="entry name" value="HisKA"/>
    <property type="match status" value="1"/>
</dbReference>
<evidence type="ECO:0000256" key="1">
    <source>
        <dbReference type="ARBA" id="ARBA00000085"/>
    </source>
</evidence>
<feature type="domain" description="PAS" evidence="18">
    <location>
        <begin position="172"/>
        <end position="243"/>
    </location>
</feature>
<dbReference type="SUPFAM" id="SSF55874">
    <property type="entry name" value="ATPase domain of HSP90 chaperone/DNA topoisomerase II/histidine kinase"/>
    <property type="match status" value="1"/>
</dbReference>